<evidence type="ECO:0000313" key="1">
    <source>
        <dbReference type="EMBL" id="GGC28993.1"/>
    </source>
</evidence>
<organism evidence="1 2">
    <name type="scientific">Belliella aquatica</name>
    <dbReference type="NCBI Taxonomy" id="1323734"/>
    <lineage>
        <taxon>Bacteria</taxon>
        <taxon>Pseudomonadati</taxon>
        <taxon>Bacteroidota</taxon>
        <taxon>Cytophagia</taxon>
        <taxon>Cytophagales</taxon>
        <taxon>Cyclobacteriaceae</taxon>
        <taxon>Belliella</taxon>
    </lineage>
</organism>
<sequence>MVYLFFVLSSFSQIILENGDYRTIATGDFDNPAIWEVWNGTTWQAATVKPNDANNIFLQQGHEVRLLANEEAKNVYLYSAATPGRKLNLQTFELRVSGALRGLRLESGEFEINTVTNATTDWIYPETGSIVFVGNSRIVVDRASWSANNSNSRYRIIFRPNAGQTLTVNSAFKANAFIIESGTVRQTLNTTGVPACSTFSYNIQAAFNGTGPYGDFIIEPGATLISECIGPPQEQIIRRTNTIPGAIFHLKLGANFILLGNSPQMDVAEFRFEGNVYYRSNAGSQNLIQTTFANSGNPKHYHNLLFENAALKVLPDSIFLTGDIGRLTGPEPSDGPTFLSFQGTGEQQIVNWDIDVSQIEVDKPSGRIMAFNDIASKGNFFMNSGQIDFNGFDLDVNTAGIGEYIYTGGTWRNIQNFNYQNIPTTLNGSNSNFPFEDAYQGGVRRMRLTGNSPGGNLNIRYIEIPGSNDNPDYNDTDGTPILYQLNSYFELSGLSSGTDPIRMELAAENLIVDAVDDLRIVRNGLAAPGTHVPGVDADTLWARRDLLFDELNNQTFTIGSYRYLSILPVTYLEQKAIWSQGKIKVTWTTAEEKDNQFFEIEKAIETLDNFQVIAKIASNTKNESINTYSYEFESKEPIKNTYFRIKQTDVDGTKTFSKVFRLEGAWKELESPKLYPNPIGSEPLHLILPSHYNQEETMIQIVDMNGVIRFSDSLPVFKDSFDSSTLNRGIYIFIIHDRAHRHTIKLIRK</sequence>
<gene>
    <name evidence="1" type="ORF">GCM10010993_04880</name>
</gene>
<dbReference type="EMBL" id="BMFD01000001">
    <property type="protein sequence ID" value="GGC28993.1"/>
    <property type="molecule type" value="Genomic_DNA"/>
</dbReference>
<reference evidence="2" key="1">
    <citation type="journal article" date="2019" name="Int. J. Syst. Evol. Microbiol.">
        <title>The Global Catalogue of Microorganisms (GCM) 10K type strain sequencing project: providing services to taxonomists for standard genome sequencing and annotation.</title>
        <authorList>
            <consortium name="The Broad Institute Genomics Platform"/>
            <consortium name="The Broad Institute Genome Sequencing Center for Infectious Disease"/>
            <person name="Wu L."/>
            <person name="Ma J."/>
        </authorList>
    </citation>
    <scope>NUCLEOTIDE SEQUENCE [LARGE SCALE GENOMIC DNA]</scope>
    <source>
        <strain evidence="2">CGMCC 1.12479</strain>
    </source>
</reference>
<comment type="caution">
    <text evidence="1">The sequence shown here is derived from an EMBL/GenBank/DDBJ whole genome shotgun (WGS) entry which is preliminary data.</text>
</comment>
<dbReference type="Proteomes" id="UP000635885">
    <property type="component" value="Unassembled WGS sequence"/>
</dbReference>
<protein>
    <recommendedName>
        <fullName evidence="3">Secretion system C-terminal sorting domain-containing protein</fullName>
    </recommendedName>
</protein>
<dbReference type="NCBIfam" id="TIGR04183">
    <property type="entry name" value="Por_Secre_tail"/>
    <property type="match status" value="1"/>
</dbReference>
<proteinExistence type="predicted"/>
<evidence type="ECO:0008006" key="3">
    <source>
        <dbReference type="Google" id="ProtNLM"/>
    </source>
</evidence>
<evidence type="ECO:0000313" key="2">
    <source>
        <dbReference type="Proteomes" id="UP000635885"/>
    </source>
</evidence>
<accession>A0ABQ1LSE5</accession>
<dbReference type="InterPro" id="IPR026444">
    <property type="entry name" value="Secre_tail"/>
</dbReference>
<name>A0ABQ1LSE5_9BACT</name>
<keyword evidence="2" id="KW-1185">Reference proteome</keyword>